<feature type="transmembrane region" description="Helical" evidence="9">
    <location>
        <begin position="1125"/>
        <end position="1149"/>
    </location>
</feature>
<feature type="transmembrane region" description="Helical" evidence="9">
    <location>
        <begin position="1035"/>
        <end position="1057"/>
    </location>
</feature>
<evidence type="ECO:0000256" key="7">
    <source>
        <dbReference type="ARBA" id="ARBA00022989"/>
    </source>
</evidence>
<dbReference type="HOGENOM" id="CLU_000604_27_5_1"/>
<sequence>MLPSFSSLVAAALALAVLGQAAPGCRWRDMMAVVADEAFWSTDGPRFDFTIKFEDAIFSLGLSGCFVIASVLSYFHFYKSPIYVRTTALLWTKLSVAVLLICTEIAFLGVKVTLSGRRTNITLTAAAIDLLASLCIGCIIRADHQRSLRSSAWLSFFLFVNFLTDAARSRSYFLRPGLATLGALAAATSSLKLTLVALQEVSKRSLLINDALRENTGPEATCGPVRRLLFVFLYPIFEIGFRGPLLMQHLDRLDPELSSQVLHKQLSEHWQPRPDSRPVGRNELLWACLRTWNVRLLVLTICRLAVTGFNFAQPFVIRCVLTLVGRKGTRPHEMQERGGAVAAAAMVYFGLAFSRTVFTHQTNRLSTMLRGGLITCLFHKAHKLAEAEAKKAAAVTLMSADLDGITAGIPQCLEIPIGAIELSLGIYLLSDYIGVSSLTVLAPLVVTTIVAYFIGCSMSPRILDWNRSIEHRIAQTGKILPQLTCIKMLGLGPTIGTMLQHLRLAEIEVSKHYRRLEALSVGPIVFGDLLTPVIVIASAFFGTAFHHRIAAVKVFPMLAIVSLIERPLAALLTTVSTFSSTLACFSRIQAFLILPERKDSRTKLGSRMTAQDSCASAPNTQSIIRFNHADIAPLGETKPLLANVHFELTPGSITGVLGPTGSGKSILLESLLGETEVLGGSVEVDSADIAYCGQKVWLRNTSIRQNVIGNLAYDSEKFRRVIQACFLDDDLAWLPEGEEYVVGANGANLSGGQRQRVAMARTAYAETAIVVLDDVFSSLDSVTAICILHQLCGTNGLFRQAGSTVLLATYLPQSRIVTDQLLFLDGKGTATLSTQFQNPAYTDYLVASLVPMNRNVPLVDEDKEQEIVRRSLEATAPGASSLDNANLRQQGGFGLYSLFVNPIGKIKFALHALFVSFGSALEVFPGIYIRVWIQVDPESSVFFVGYVAVAMAACIVGFLEYWILHTKLSPRPSASLHEKIVTTTLGSTLAFYSATKTGSLLNLYSQDMTLISRGLPGAYMKTIYASSNAVINTGIILSGATYLAIILPFMFIILFFIQRYYLRTSRQVRHLDLEMKTPLYTFFEETAAGLTHIRAFGWEASNMESGLAALEESQKPVYTLAAIQAWLSLVLGLLTALIGALLVSITLLIRGSSSQPAVGLSFMGLLYLSQALESTITAFTTMETSSSALARIFMFERDTPQETKESEVQLPAHWPSSGHIQLQNVFAYYSRDAEARPALQNLSLVVYPGERLGVAGRSGSGKTSLMLTLLGFLEFDGHIEIDGINISHVAPDELRARFITITQDQVRFDTTIRMNMLPFSINEVKGTSVEDVEKAMEKDRDLEQLLKDLHLWAPTVDKGGLDAMLDSVGYSKGQLQLLCIARAILRQRDTGSRIILVDEATSSVDAETERIVHRAMEENFVGCTILTIAHRQSSLDGVDRIIRLHQGALAAAEDTDSDSGDD</sequence>
<dbReference type="SUPFAM" id="SSF90123">
    <property type="entry name" value="ABC transporter transmembrane region"/>
    <property type="match status" value="2"/>
</dbReference>
<dbReference type="EMBL" id="JH725168">
    <property type="protein sequence ID" value="EJP64564.1"/>
    <property type="molecule type" value="Genomic_DNA"/>
</dbReference>
<accession>J4KMU5</accession>
<organism evidence="13 14">
    <name type="scientific">Beauveria bassiana (strain ARSEF 2860)</name>
    <name type="common">White muscardine disease fungus</name>
    <name type="synonym">Tritirachium shiotae</name>
    <dbReference type="NCBI Taxonomy" id="655819"/>
    <lineage>
        <taxon>Eukaryota</taxon>
        <taxon>Fungi</taxon>
        <taxon>Dikarya</taxon>
        <taxon>Ascomycota</taxon>
        <taxon>Pezizomycotina</taxon>
        <taxon>Sordariomycetes</taxon>
        <taxon>Hypocreomycetidae</taxon>
        <taxon>Hypocreales</taxon>
        <taxon>Cordycipitaceae</taxon>
        <taxon>Beauveria</taxon>
    </lineage>
</organism>
<dbReference type="SMART" id="SM00382">
    <property type="entry name" value="AAA"/>
    <property type="match status" value="2"/>
</dbReference>
<evidence type="ECO:0000256" key="10">
    <source>
        <dbReference type="SAM" id="SignalP"/>
    </source>
</evidence>
<evidence type="ECO:0000256" key="8">
    <source>
        <dbReference type="ARBA" id="ARBA00023136"/>
    </source>
</evidence>
<evidence type="ECO:0000256" key="4">
    <source>
        <dbReference type="ARBA" id="ARBA00022692"/>
    </source>
</evidence>
<feature type="domain" description="ABC transmembrane type-1" evidence="12">
    <location>
        <begin position="909"/>
        <end position="1184"/>
    </location>
</feature>
<dbReference type="RefSeq" id="XP_008599877.1">
    <property type="nucleotide sequence ID" value="XM_008601655.1"/>
</dbReference>
<feature type="signal peptide" evidence="10">
    <location>
        <begin position="1"/>
        <end position="21"/>
    </location>
</feature>
<feature type="transmembrane region" description="Helical" evidence="9">
    <location>
        <begin position="524"/>
        <end position="549"/>
    </location>
</feature>
<dbReference type="GO" id="GO:0005886">
    <property type="term" value="C:plasma membrane"/>
    <property type="evidence" value="ECO:0007669"/>
    <property type="project" value="UniProtKB-SubCell"/>
</dbReference>
<dbReference type="InParanoid" id="J4KMU5"/>
<dbReference type="GO" id="GO:0140359">
    <property type="term" value="F:ABC-type transporter activity"/>
    <property type="evidence" value="ECO:0007669"/>
    <property type="project" value="InterPro"/>
</dbReference>
<dbReference type="Pfam" id="PF00005">
    <property type="entry name" value="ABC_tran"/>
    <property type="match status" value="2"/>
</dbReference>
<feature type="transmembrane region" description="Helical" evidence="9">
    <location>
        <begin position="56"/>
        <end position="77"/>
    </location>
</feature>
<evidence type="ECO:0000259" key="11">
    <source>
        <dbReference type="PROSITE" id="PS50893"/>
    </source>
</evidence>
<dbReference type="InterPro" id="IPR017871">
    <property type="entry name" value="ABC_transporter-like_CS"/>
</dbReference>
<evidence type="ECO:0000256" key="3">
    <source>
        <dbReference type="ARBA" id="ARBA00022475"/>
    </source>
</evidence>
<dbReference type="PANTHER" id="PTHR24223">
    <property type="entry name" value="ATP-BINDING CASSETTE SUB-FAMILY C"/>
    <property type="match status" value="1"/>
</dbReference>
<dbReference type="Pfam" id="PF24357">
    <property type="entry name" value="TMD0_ABC"/>
    <property type="match status" value="1"/>
</dbReference>
<keyword evidence="7 9" id="KW-1133">Transmembrane helix</keyword>
<feature type="transmembrane region" description="Helical" evidence="9">
    <location>
        <begin position="89"/>
        <end position="109"/>
    </location>
</feature>
<feature type="transmembrane region" description="Helical" evidence="9">
    <location>
        <begin position="432"/>
        <end position="454"/>
    </location>
</feature>
<keyword evidence="3" id="KW-1003">Cell membrane</keyword>
<dbReference type="SUPFAM" id="SSF52540">
    <property type="entry name" value="P-loop containing nucleoside triphosphate hydrolases"/>
    <property type="match status" value="2"/>
</dbReference>
<feature type="transmembrane region" description="Helical" evidence="9">
    <location>
        <begin position="908"/>
        <end position="929"/>
    </location>
</feature>
<dbReference type="InterPro" id="IPR044726">
    <property type="entry name" value="ABCC_6TM_D2"/>
</dbReference>
<keyword evidence="8 9" id="KW-0472">Membrane</keyword>
<reference evidence="13 14" key="1">
    <citation type="journal article" date="2012" name="Sci. Rep.">
        <title>Genomic perspectives on the evolution of fungal entomopathogenicity in Beauveria bassiana.</title>
        <authorList>
            <person name="Xiao G."/>
            <person name="Ying S.H."/>
            <person name="Zheng P."/>
            <person name="Wang Z.L."/>
            <person name="Zhang S."/>
            <person name="Xie X.Q."/>
            <person name="Shang Y."/>
            <person name="St Leger R.J."/>
            <person name="Zhao G.P."/>
            <person name="Wang C."/>
            <person name="Feng M.G."/>
        </authorList>
    </citation>
    <scope>NUCLEOTIDE SEQUENCE [LARGE SCALE GENOMIC DNA]</scope>
    <source>
        <strain evidence="13 14">ARSEF 2860</strain>
    </source>
</reference>
<dbReference type="InterPro" id="IPR003439">
    <property type="entry name" value="ABC_transporter-like_ATP-bd"/>
</dbReference>
<dbReference type="InterPro" id="IPR003593">
    <property type="entry name" value="AAA+_ATPase"/>
</dbReference>
<keyword evidence="5" id="KW-0547">Nucleotide-binding</keyword>
<dbReference type="Gene3D" id="1.20.1560.10">
    <property type="entry name" value="ABC transporter type 1, transmembrane domain"/>
    <property type="match status" value="2"/>
</dbReference>
<dbReference type="STRING" id="655819.J4KMU5"/>
<dbReference type="Pfam" id="PF00664">
    <property type="entry name" value="ABC_membrane"/>
    <property type="match status" value="2"/>
</dbReference>
<keyword evidence="4 9" id="KW-0812">Transmembrane</keyword>
<dbReference type="PROSITE" id="PS50893">
    <property type="entry name" value="ABC_TRANSPORTER_2"/>
    <property type="match status" value="2"/>
</dbReference>
<evidence type="ECO:0000256" key="2">
    <source>
        <dbReference type="ARBA" id="ARBA00022448"/>
    </source>
</evidence>
<keyword evidence="14" id="KW-1185">Reference proteome</keyword>
<dbReference type="InterPro" id="IPR027417">
    <property type="entry name" value="P-loop_NTPase"/>
</dbReference>
<keyword evidence="2" id="KW-0813">Transport</keyword>
<evidence type="ECO:0000256" key="9">
    <source>
        <dbReference type="SAM" id="Phobius"/>
    </source>
</evidence>
<dbReference type="InterPro" id="IPR050173">
    <property type="entry name" value="ABC_transporter_C-like"/>
</dbReference>
<dbReference type="GeneID" id="19889570"/>
<dbReference type="PROSITE" id="PS50929">
    <property type="entry name" value="ABC_TM1F"/>
    <property type="match status" value="2"/>
</dbReference>
<keyword evidence="6" id="KW-0067">ATP-binding</keyword>
<dbReference type="GO" id="GO:0005524">
    <property type="term" value="F:ATP binding"/>
    <property type="evidence" value="ECO:0007669"/>
    <property type="project" value="UniProtKB-KW"/>
</dbReference>
<evidence type="ECO:0000313" key="13">
    <source>
        <dbReference type="EMBL" id="EJP64564.1"/>
    </source>
</evidence>
<feature type="domain" description="ABC transmembrane type-1" evidence="12">
    <location>
        <begin position="297"/>
        <end position="580"/>
    </location>
</feature>
<comment type="subcellular location">
    <subcellularLocation>
        <location evidence="1">Cell membrane</location>
        <topology evidence="1">Multi-pass membrane protein</topology>
    </subcellularLocation>
</comment>
<dbReference type="Gene3D" id="3.40.50.300">
    <property type="entry name" value="P-loop containing nucleotide triphosphate hydrolases"/>
    <property type="match status" value="2"/>
</dbReference>
<evidence type="ECO:0000256" key="5">
    <source>
        <dbReference type="ARBA" id="ARBA00022741"/>
    </source>
</evidence>
<dbReference type="InterPro" id="IPR056227">
    <property type="entry name" value="TMD0_ABC"/>
</dbReference>
<evidence type="ECO:0000259" key="12">
    <source>
        <dbReference type="PROSITE" id="PS50929"/>
    </source>
</evidence>
<evidence type="ECO:0000256" key="6">
    <source>
        <dbReference type="ARBA" id="ARBA00022840"/>
    </source>
</evidence>
<dbReference type="PROSITE" id="PS00211">
    <property type="entry name" value="ABC_TRANSPORTER_1"/>
    <property type="match status" value="2"/>
</dbReference>
<evidence type="ECO:0000256" key="1">
    <source>
        <dbReference type="ARBA" id="ARBA00004651"/>
    </source>
</evidence>
<dbReference type="InterPro" id="IPR011527">
    <property type="entry name" value="ABC1_TM_dom"/>
</dbReference>
<gene>
    <name evidence="13" type="ORF">BBA_06558</name>
</gene>
<feature type="domain" description="ABC transporter" evidence="11">
    <location>
        <begin position="624"/>
        <end position="849"/>
    </location>
</feature>
<feature type="transmembrane region" description="Helical" evidence="9">
    <location>
        <begin position="340"/>
        <end position="358"/>
    </location>
</feature>
<protein>
    <submittedName>
        <fullName evidence="13">ABC transporter, putative</fullName>
    </submittedName>
</protein>
<dbReference type="OrthoDB" id="4869438at2759"/>
<dbReference type="InterPro" id="IPR036640">
    <property type="entry name" value="ABC1_TM_sf"/>
</dbReference>
<feature type="transmembrane region" description="Helical" evidence="9">
    <location>
        <begin position="941"/>
        <end position="964"/>
    </location>
</feature>
<evidence type="ECO:0000313" key="14">
    <source>
        <dbReference type="Proteomes" id="UP000002762"/>
    </source>
</evidence>
<dbReference type="PANTHER" id="PTHR24223:SF399">
    <property type="entry name" value="ABC TRANSPORTER ATNG"/>
    <property type="match status" value="1"/>
</dbReference>
<feature type="domain" description="ABC transporter" evidence="11">
    <location>
        <begin position="1220"/>
        <end position="1462"/>
    </location>
</feature>
<dbReference type="CDD" id="cd18580">
    <property type="entry name" value="ABC_6TM_ABCC_D2"/>
    <property type="match status" value="1"/>
</dbReference>
<proteinExistence type="predicted"/>
<feature type="chain" id="PRO_5003779532" evidence="10">
    <location>
        <begin position="22"/>
        <end position="1462"/>
    </location>
</feature>
<keyword evidence="10" id="KW-0732">Signal</keyword>
<name>J4KMU5_BEAB2</name>
<dbReference type="Proteomes" id="UP000002762">
    <property type="component" value="Unassembled WGS sequence"/>
</dbReference>
<dbReference type="GO" id="GO:0016887">
    <property type="term" value="F:ATP hydrolysis activity"/>
    <property type="evidence" value="ECO:0007669"/>
    <property type="project" value="InterPro"/>
</dbReference>